<dbReference type="InterPro" id="IPR005248">
    <property type="entry name" value="NadD/NMNAT"/>
</dbReference>
<dbReference type="CDD" id="cd02165">
    <property type="entry name" value="NMNAT"/>
    <property type="match status" value="1"/>
</dbReference>
<dbReference type="NCBIfam" id="TIGR00482">
    <property type="entry name" value="nicotinate (nicotinamide) nucleotide adenylyltransferase"/>
    <property type="match status" value="1"/>
</dbReference>
<dbReference type="SUPFAM" id="SSF52374">
    <property type="entry name" value="Nucleotidylyl transferase"/>
    <property type="match status" value="1"/>
</dbReference>
<dbReference type="AlphaFoldDB" id="A0A4S2F4A8"/>
<feature type="domain" description="Cytidyltransferase-like" evidence="12">
    <location>
        <begin position="47"/>
        <end position="214"/>
    </location>
</feature>
<keyword evidence="14" id="KW-1185">Reference proteome</keyword>
<feature type="region of interest" description="Disordered" evidence="11">
    <location>
        <begin position="257"/>
        <end position="282"/>
    </location>
</feature>
<evidence type="ECO:0000256" key="9">
    <source>
        <dbReference type="ARBA" id="ARBA00048721"/>
    </source>
</evidence>
<dbReference type="GO" id="GO:0004515">
    <property type="term" value="F:nicotinate-nucleotide adenylyltransferase activity"/>
    <property type="evidence" value="ECO:0007669"/>
    <property type="project" value="UniProtKB-UniRule"/>
</dbReference>
<dbReference type="Pfam" id="PF01467">
    <property type="entry name" value="CTP_transf_like"/>
    <property type="match status" value="1"/>
</dbReference>
<evidence type="ECO:0000256" key="4">
    <source>
        <dbReference type="ARBA" id="ARBA00022679"/>
    </source>
</evidence>
<evidence type="ECO:0000256" key="6">
    <source>
        <dbReference type="ARBA" id="ARBA00022741"/>
    </source>
</evidence>
<dbReference type="EC" id="2.7.7.18" evidence="10"/>
<name>A0A4S2F4A8_9ACTN</name>
<keyword evidence="4 10" id="KW-0808">Transferase</keyword>
<dbReference type="UniPathway" id="UPA00253">
    <property type="reaction ID" value="UER00332"/>
</dbReference>
<dbReference type="GO" id="GO:0005524">
    <property type="term" value="F:ATP binding"/>
    <property type="evidence" value="ECO:0007669"/>
    <property type="project" value="UniProtKB-KW"/>
</dbReference>
<keyword evidence="7 10" id="KW-0067">ATP-binding</keyword>
<comment type="similarity">
    <text evidence="10">Belongs to the NadD family.</text>
</comment>
<dbReference type="NCBIfam" id="TIGR00125">
    <property type="entry name" value="cyt_tran_rel"/>
    <property type="match status" value="1"/>
</dbReference>
<dbReference type="PANTHER" id="PTHR39321">
    <property type="entry name" value="NICOTINATE-NUCLEOTIDE ADENYLYLTRANSFERASE-RELATED"/>
    <property type="match status" value="1"/>
</dbReference>
<evidence type="ECO:0000256" key="5">
    <source>
        <dbReference type="ARBA" id="ARBA00022695"/>
    </source>
</evidence>
<comment type="pathway">
    <text evidence="2 10">Cofactor biosynthesis; NAD(+) biosynthesis; deamido-NAD(+) from nicotinate D-ribonucleotide: step 1/1.</text>
</comment>
<dbReference type="InterPro" id="IPR004821">
    <property type="entry name" value="Cyt_trans-like"/>
</dbReference>
<keyword evidence="8 10" id="KW-0520">NAD</keyword>
<dbReference type="RefSeq" id="WP_136012557.1">
    <property type="nucleotide sequence ID" value="NZ_SRYE01000003.1"/>
</dbReference>
<dbReference type="HAMAP" id="MF_00244">
    <property type="entry name" value="NaMN_adenylyltr"/>
    <property type="match status" value="1"/>
</dbReference>
<dbReference type="InterPro" id="IPR014729">
    <property type="entry name" value="Rossmann-like_a/b/a_fold"/>
</dbReference>
<sequence length="282" mass="30390">MTAPSSTPAYLVASAQQAAGASGLLHLNGIDLPALPYKEGDPCRVGIMGGTFDPIHYGHLVAAEQAAEDLELDVVIFMAAGSPAFKQDRRVSSSEDRFAMTLLATADNPRFVASRLEIERPGITYTADTLAQIAAAYPSSVELFFITGADAVVDIVHWHDAARIASLATLVGATRPGYDLERARQAINESPIDFQVIYLEVPALAISSSYLRRRCAAGQSLRYLTPDTVCGYIRKHHLYGWEQVTGETMPSQKISAILPQSPLDPPVSPESPSARETGKELH</sequence>
<dbReference type="NCBIfam" id="NF000840">
    <property type="entry name" value="PRK00071.1-3"/>
    <property type="match status" value="1"/>
</dbReference>
<proteinExistence type="inferred from homology"/>
<dbReference type="Gene3D" id="3.40.50.620">
    <property type="entry name" value="HUPs"/>
    <property type="match status" value="1"/>
</dbReference>
<keyword evidence="6 10" id="KW-0547">Nucleotide-binding</keyword>
<comment type="catalytic activity">
    <reaction evidence="9 10">
        <text>nicotinate beta-D-ribonucleotide + ATP + H(+) = deamido-NAD(+) + diphosphate</text>
        <dbReference type="Rhea" id="RHEA:22860"/>
        <dbReference type="ChEBI" id="CHEBI:15378"/>
        <dbReference type="ChEBI" id="CHEBI:30616"/>
        <dbReference type="ChEBI" id="CHEBI:33019"/>
        <dbReference type="ChEBI" id="CHEBI:57502"/>
        <dbReference type="ChEBI" id="CHEBI:58437"/>
        <dbReference type="EC" id="2.7.7.18"/>
    </reaction>
</comment>
<comment type="function">
    <text evidence="1 10">Catalyzes the reversible adenylation of nicotinate mononucleotide (NaMN) to nicotinic acid adenine dinucleotide (NaAD).</text>
</comment>
<keyword evidence="5 10" id="KW-0548">Nucleotidyltransferase</keyword>
<dbReference type="Proteomes" id="UP000310263">
    <property type="component" value="Unassembled WGS sequence"/>
</dbReference>
<dbReference type="GO" id="GO:0009435">
    <property type="term" value="P:NAD+ biosynthetic process"/>
    <property type="evidence" value="ECO:0007669"/>
    <property type="project" value="UniProtKB-UniRule"/>
</dbReference>
<evidence type="ECO:0000256" key="11">
    <source>
        <dbReference type="SAM" id="MobiDB-lite"/>
    </source>
</evidence>
<evidence type="ECO:0000256" key="8">
    <source>
        <dbReference type="ARBA" id="ARBA00023027"/>
    </source>
</evidence>
<dbReference type="EMBL" id="SRYE01000003">
    <property type="protein sequence ID" value="TGY62074.1"/>
    <property type="molecule type" value="Genomic_DNA"/>
</dbReference>
<evidence type="ECO:0000256" key="1">
    <source>
        <dbReference type="ARBA" id="ARBA00002324"/>
    </source>
</evidence>
<accession>A0A4S2F4A8</accession>
<evidence type="ECO:0000313" key="13">
    <source>
        <dbReference type="EMBL" id="TGY62074.1"/>
    </source>
</evidence>
<dbReference type="OrthoDB" id="5295945at2"/>
<evidence type="ECO:0000259" key="12">
    <source>
        <dbReference type="Pfam" id="PF01467"/>
    </source>
</evidence>
<comment type="caution">
    <text evidence="13">The sequence shown here is derived from an EMBL/GenBank/DDBJ whole genome shotgun (WGS) entry which is preliminary data.</text>
</comment>
<keyword evidence="3 10" id="KW-0662">Pyridine nucleotide biosynthesis</keyword>
<reference evidence="13 14" key="1">
    <citation type="submission" date="2019-04" db="EMBL/GenBank/DDBJ databases">
        <title>Microbes associate with the intestines of laboratory mice.</title>
        <authorList>
            <person name="Navarre W."/>
            <person name="Wong E."/>
            <person name="Huang K."/>
            <person name="Tropini C."/>
            <person name="Ng K."/>
            <person name="Yu B."/>
        </authorList>
    </citation>
    <scope>NUCLEOTIDE SEQUENCE [LARGE SCALE GENOMIC DNA]</scope>
    <source>
        <strain evidence="13 14">NM07_P-09</strain>
    </source>
</reference>
<evidence type="ECO:0000256" key="10">
    <source>
        <dbReference type="HAMAP-Rule" id="MF_00244"/>
    </source>
</evidence>
<evidence type="ECO:0000256" key="7">
    <source>
        <dbReference type="ARBA" id="ARBA00022840"/>
    </source>
</evidence>
<protein>
    <recommendedName>
        <fullName evidence="10">Probable nicotinate-nucleotide adenylyltransferase</fullName>
        <ecNumber evidence="10">2.7.7.18</ecNumber>
    </recommendedName>
    <alternativeName>
        <fullName evidence="10">Deamido-NAD(+) diphosphorylase</fullName>
    </alternativeName>
    <alternativeName>
        <fullName evidence="10">Deamido-NAD(+) pyrophosphorylase</fullName>
    </alternativeName>
    <alternativeName>
        <fullName evidence="10">Nicotinate mononucleotide adenylyltransferase</fullName>
        <shortName evidence="10">NaMN adenylyltransferase</shortName>
    </alternativeName>
</protein>
<evidence type="ECO:0000256" key="2">
    <source>
        <dbReference type="ARBA" id="ARBA00005019"/>
    </source>
</evidence>
<evidence type="ECO:0000313" key="14">
    <source>
        <dbReference type="Proteomes" id="UP000310263"/>
    </source>
</evidence>
<dbReference type="PANTHER" id="PTHR39321:SF3">
    <property type="entry name" value="PHOSPHOPANTETHEINE ADENYLYLTRANSFERASE"/>
    <property type="match status" value="1"/>
</dbReference>
<gene>
    <name evidence="10" type="primary">nadD</name>
    <name evidence="13" type="ORF">E5334_05200</name>
</gene>
<evidence type="ECO:0000256" key="3">
    <source>
        <dbReference type="ARBA" id="ARBA00022642"/>
    </source>
</evidence>
<organism evidence="13 14">
    <name type="scientific">Muricaecibacterium torontonense</name>
    <dbReference type="NCBI Taxonomy" id="3032871"/>
    <lineage>
        <taxon>Bacteria</taxon>
        <taxon>Bacillati</taxon>
        <taxon>Actinomycetota</taxon>
        <taxon>Coriobacteriia</taxon>
        <taxon>Coriobacteriales</taxon>
        <taxon>Atopobiaceae</taxon>
        <taxon>Muricaecibacterium</taxon>
    </lineage>
</organism>